<dbReference type="PANTHER" id="PTHR11188:SF17">
    <property type="entry name" value="FI21816P1"/>
    <property type="match status" value="1"/>
</dbReference>
<comment type="caution">
    <text evidence="3">The sequence shown here is derived from an EMBL/GenBank/DDBJ whole genome shotgun (WGS) entry which is preliminary data.</text>
</comment>
<evidence type="ECO:0000256" key="1">
    <source>
        <dbReference type="ARBA" id="ARBA00005298"/>
    </source>
</evidence>
<feature type="domain" description="Arrestin C-terminal-like" evidence="2">
    <location>
        <begin position="171"/>
        <end position="298"/>
    </location>
</feature>
<dbReference type="InterPro" id="IPR014752">
    <property type="entry name" value="Arrestin-like_C"/>
</dbReference>
<dbReference type="SUPFAM" id="SSF81296">
    <property type="entry name" value="E set domains"/>
    <property type="match status" value="2"/>
</dbReference>
<dbReference type="InterPro" id="IPR011022">
    <property type="entry name" value="Arrestin_C-like"/>
</dbReference>
<dbReference type="InterPro" id="IPR050357">
    <property type="entry name" value="Arrestin_domain-protein"/>
</dbReference>
<reference evidence="3 4" key="1">
    <citation type="journal article" date="2018" name="J. Allergy Clin. Immunol.">
        <title>High-quality assembly of Dermatophagoides pteronyssinus genome and transcriptome reveals a wide range of novel allergens.</title>
        <authorList>
            <person name="Liu X.Y."/>
            <person name="Yang K.Y."/>
            <person name="Wang M.Q."/>
            <person name="Kwok J.S."/>
            <person name="Zeng X."/>
            <person name="Yang Z."/>
            <person name="Xiao X.J."/>
            <person name="Lau C.P."/>
            <person name="Li Y."/>
            <person name="Huang Z.M."/>
            <person name="Ba J.G."/>
            <person name="Yim A.K."/>
            <person name="Ouyang C.Y."/>
            <person name="Ngai S.M."/>
            <person name="Chan T.F."/>
            <person name="Leung E.L."/>
            <person name="Liu L."/>
            <person name="Liu Z.G."/>
            <person name="Tsui S.K."/>
        </authorList>
    </citation>
    <scope>NUCLEOTIDE SEQUENCE [LARGE SCALE GENOMIC DNA]</scope>
    <source>
        <strain evidence="3">Derp</strain>
    </source>
</reference>
<dbReference type="Proteomes" id="UP000887458">
    <property type="component" value="Unassembled WGS sequence"/>
</dbReference>
<evidence type="ECO:0000259" key="2">
    <source>
        <dbReference type="SMART" id="SM01017"/>
    </source>
</evidence>
<dbReference type="Gene3D" id="2.60.40.640">
    <property type="match status" value="2"/>
</dbReference>
<gene>
    <name evidence="3" type="ORF">DERP_012278</name>
</gene>
<organism evidence="3 4">
    <name type="scientific">Dermatophagoides pteronyssinus</name>
    <name type="common">European house dust mite</name>
    <dbReference type="NCBI Taxonomy" id="6956"/>
    <lineage>
        <taxon>Eukaryota</taxon>
        <taxon>Metazoa</taxon>
        <taxon>Ecdysozoa</taxon>
        <taxon>Arthropoda</taxon>
        <taxon>Chelicerata</taxon>
        <taxon>Arachnida</taxon>
        <taxon>Acari</taxon>
        <taxon>Acariformes</taxon>
        <taxon>Sarcoptiformes</taxon>
        <taxon>Astigmata</taxon>
        <taxon>Psoroptidia</taxon>
        <taxon>Analgoidea</taxon>
        <taxon>Pyroglyphidae</taxon>
        <taxon>Dermatophagoidinae</taxon>
        <taxon>Dermatophagoides</taxon>
    </lineage>
</organism>
<dbReference type="Pfam" id="PF02752">
    <property type="entry name" value="Arrestin_C"/>
    <property type="match status" value="1"/>
</dbReference>
<dbReference type="EMBL" id="NJHN03000040">
    <property type="protein sequence ID" value="KAH9421545.1"/>
    <property type="molecule type" value="Genomic_DNA"/>
</dbReference>
<evidence type="ECO:0000313" key="3">
    <source>
        <dbReference type="EMBL" id="KAH9421545.1"/>
    </source>
</evidence>
<dbReference type="Pfam" id="PF00339">
    <property type="entry name" value="Arrestin_N"/>
    <property type="match status" value="1"/>
</dbReference>
<dbReference type="InterPro" id="IPR014756">
    <property type="entry name" value="Ig_E-set"/>
</dbReference>
<name>A0ABQ8JGK6_DERPT</name>
<comment type="similarity">
    <text evidence="1">Belongs to the arrestin family.</text>
</comment>
<accession>A0ABQ8JGK6</accession>
<protein>
    <recommendedName>
        <fullName evidence="2">Arrestin C-terminal-like domain-containing protein</fullName>
    </recommendedName>
</protein>
<dbReference type="SMART" id="SM01017">
    <property type="entry name" value="Arrestin_C"/>
    <property type="match status" value="1"/>
</dbReference>
<dbReference type="InterPro" id="IPR011021">
    <property type="entry name" value="Arrestin-like_N"/>
</dbReference>
<keyword evidence="4" id="KW-1185">Reference proteome</keyword>
<sequence length="327" mass="37755">MICLRRTLVKVTPIWKISVKSLKIVLDRENATYFGGESITGYCKILLIDTLDVDKIRIKFFGQAKTYLETNKSRTAIECQPLFQQYFRPKDQPSILKPGWHEIPFNFQIPINIPSTFRYTFDSHIKYKIKAIFGLTIKFIEVIILTNPNTSISTLLIPFCDTRKKKIGIIRSRLVTLKCQLPRIGFTVGQFIPVMCMIENNSNKILTLKAKLRQQIFLMALSERKVCNRKVLKMIGPNIKSNSKFEQILNITLPKQLPIVYGTCQLVHINYILDIYLDIPWSINLLCRLPIILTYQQLDIESIKQFKPSSLSLTTHNKLSSFGCFGE</sequence>
<reference evidence="3 4" key="2">
    <citation type="journal article" date="2022" name="Mol. Biol. Evol.">
        <title>Comparative Genomics Reveals Insights into the Divergent Evolution of Astigmatic Mites and Household Pest Adaptations.</title>
        <authorList>
            <person name="Xiong Q."/>
            <person name="Wan A.T."/>
            <person name="Liu X."/>
            <person name="Fung C.S."/>
            <person name="Xiao X."/>
            <person name="Malainual N."/>
            <person name="Hou J."/>
            <person name="Wang L."/>
            <person name="Wang M."/>
            <person name="Yang K.Y."/>
            <person name="Cui Y."/>
            <person name="Leung E.L."/>
            <person name="Nong W."/>
            <person name="Shin S.K."/>
            <person name="Au S.W."/>
            <person name="Jeong K.Y."/>
            <person name="Chew F.T."/>
            <person name="Hui J.H."/>
            <person name="Leung T.F."/>
            <person name="Tungtrongchitr A."/>
            <person name="Zhong N."/>
            <person name="Liu Z."/>
            <person name="Tsui S.K."/>
        </authorList>
    </citation>
    <scope>NUCLEOTIDE SEQUENCE [LARGE SCALE GENOMIC DNA]</scope>
    <source>
        <strain evidence="3">Derp</strain>
    </source>
</reference>
<evidence type="ECO:0000313" key="4">
    <source>
        <dbReference type="Proteomes" id="UP000887458"/>
    </source>
</evidence>
<dbReference type="PANTHER" id="PTHR11188">
    <property type="entry name" value="ARRESTIN DOMAIN CONTAINING PROTEIN"/>
    <property type="match status" value="1"/>
</dbReference>
<proteinExistence type="inferred from homology"/>